<proteinExistence type="predicted"/>
<evidence type="ECO:0000256" key="1">
    <source>
        <dbReference type="SAM" id="MobiDB-lite"/>
    </source>
</evidence>
<sequence length="78" mass="8346">MFTGSSERARHLGSPPISWLSRAHWFESANGGKVRAAREMRQWLASQVRLVSKPASSATRVGKGKEGASSRGDPGAPV</sequence>
<comment type="caution">
    <text evidence="2">The sequence shown here is derived from an EMBL/GenBank/DDBJ whole genome shotgun (WGS) entry which is preliminary data.</text>
</comment>
<keyword evidence="3" id="KW-1185">Reference proteome</keyword>
<reference evidence="2 3" key="1">
    <citation type="submission" date="2019-05" db="EMBL/GenBank/DDBJ databases">
        <title>Another draft genome of Portunus trituberculatus and its Hox gene families provides insights of decapod evolution.</title>
        <authorList>
            <person name="Jeong J.-H."/>
            <person name="Song I."/>
            <person name="Kim S."/>
            <person name="Choi T."/>
            <person name="Kim D."/>
            <person name="Ryu S."/>
            <person name="Kim W."/>
        </authorList>
    </citation>
    <scope>NUCLEOTIDE SEQUENCE [LARGE SCALE GENOMIC DNA]</scope>
    <source>
        <tissue evidence="2">Muscle</tissue>
    </source>
</reference>
<evidence type="ECO:0000313" key="2">
    <source>
        <dbReference type="EMBL" id="MPC55306.1"/>
    </source>
</evidence>
<name>A0A5B7GCL2_PORTR</name>
<dbReference type="Proteomes" id="UP000324222">
    <property type="component" value="Unassembled WGS sequence"/>
</dbReference>
<feature type="region of interest" description="Disordered" evidence="1">
    <location>
        <begin position="53"/>
        <end position="78"/>
    </location>
</feature>
<accession>A0A5B7GCL2</accession>
<gene>
    <name evidence="2" type="ORF">E2C01_049238</name>
</gene>
<protein>
    <submittedName>
        <fullName evidence="2">Uncharacterized protein</fullName>
    </submittedName>
</protein>
<dbReference type="EMBL" id="VSRR010013066">
    <property type="protein sequence ID" value="MPC55306.1"/>
    <property type="molecule type" value="Genomic_DNA"/>
</dbReference>
<organism evidence="2 3">
    <name type="scientific">Portunus trituberculatus</name>
    <name type="common">Swimming crab</name>
    <name type="synonym">Neptunus trituberculatus</name>
    <dbReference type="NCBI Taxonomy" id="210409"/>
    <lineage>
        <taxon>Eukaryota</taxon>
        <taxon>Metazoa</taxon>
        <taxon>Ecdysozoa</taxon>
        <taxon>Arthropoda</taxon>
        <taxon>Crustacea</taxon>
        <taxon>Multicrustacea</taxon>
        <taxon>Malacostraca</taxon>
        <taxon>Eumalacostraca</taxon>
        <taxon>Eucarida</taxon>
        <taxon>Decapoda</taxon>
        <taxon>Pleocyemata</taxon>
        <taxon>Brachyura</taxon>
        <taxon>Eubrachyura</taxon>
        <taxon>Portunoidea</taxon>
        <taxon>Portunidae</taxon>
        <taxon>Portuninae</taxon>
        <taxon>Portunus</taxon>
    </lineage>
</organism>
<evidence type="ECO:0000313" key="3">
    <source>
        <dbReference type="Proteomes" id="UP000324222"/>
    </source>
</evidence>
<dbReference type="AlphaFoldDB" id="A0A5B7GCL2"/>